<feature type="coiled-coil region" evidence="1">
    <location>
        <begin position="319"/>
        <end position="379"/>
    </location>
</feature>
<keyword evidence="3" id="KW-1133">Transmembrane helix</keyword>
<sequence length="615" mass="66316">MDVSNLPQAYSGRLAVPSAGQEGLRATLSSAHLAIVIMCGLFGAALPLVFPADMFESYTAETRLEVRAEASAKANRQAIMTAAAGKVRDADHLDRIIHAMDLGSDPEFASATPTTWRFVSELFSRREMTVKAAEQELRERVSGRIDIVPGNTGLAVRGRSTNSITAARIANLVAEELQDEIAQTSARQESDAVAKARVALETSQSALDADGADEGALAAMRRAEAERRVLDEEKARLDQRSASLADQMTAISGLKIADVIAKGLPDTLNGSSLDLARRKRADAKLQLDQMSVDLGPRHPRFIAAKAALDDADAGIERTMKALTASLKQQEAALSQEKQALDAKLASLEAKPVSEAMRKRAQLEAAVDTARKTYLEALRREEAAGQTPVISSTVIAPARAQAAVARGYPFWAYSLWAGLVCSLGAFFLLMLKTRSVPCVSVSHARTEPQPVSQPKPVALPKLSQTSPHQLPPVELPAMKQASQSLRREPSARVPAPAKPLAARPAAAPVLTPPISRPIEKMEQRVMANDLPLTEQIKKVLMENRQQADALAAPLPSLVAGILNRDLVPASQLENDWETTHDAAPAGVDPEELRDLHEELQRLRRELSHYGSQDRAA</sequence>
<dbReference type="PANTHER" id="PTHR32309">
    <property type="entry name" value="TYROSINE-PROTEIN KINASE"/>
    <property type="match status" value="1"/>
</dbReference>
<dbReference type="InterPro" id="IPR050445">
    <property type="entry name" value="Bact_polysacc_biosynth/exp"/>
</dbReference>
<evidence type="ECO:0000313" key="5">
    <source>
        <dbReference type="Proteomes" id="UP001169006"/>
    </source>
</evidence>
<feature type="region of interest" description="Disordered" evidence="2">
    <location>
        <begin position="444"/>
        <end position="472"/>
    </location>
</feature>
<evidence type="ECO:0000313" key="4">
    <source>
        <dbReference type="EMBL" id="MDO1581047.1"/>
    </source>
</evidence>
<dbReference type="PANTHER" id="PTHR32309:SF31">
    <property type="entry name" value="CAPSULAR EXOPOLYSACCHARIDE FAMILY"/>
    <property type="match status" value="1"/>
</dbReference>
<feature type="transmembrane region" description="Helical" evidence="3">
    <location>
        <begin position="31"/>
        <end position="50"/>
    </location>
</feature>
<evidence type="ECO:0000256" key="2">
    <source>
        <dbReference type="SAM" id="MobiDB-lite"/>
    </source>
</evidence>
<reference evidence="4" key="1">
    <citation type="journal article" date="2015" name="Int. J. Syst. Evol. Microbiol.">
        <title>Rhizobium oryzicola sp. nov., potential plant-growth-promoting endophytic bacteria isolated from rice roots.</title>
        <authorList>
            <person name="Zhang X.X."/>
            <person name="Gao J.S."/>
            <person name="Cao Y.H."/>
            <person name="Sheirdil R.A."/>
            <person name="Wang X.C."/>
            <person name="Zhang L."/>
        </authorList>
    </citation>
    <scope>NUCLEOTIDE SEQUENCE</scope>
    <source>
        <strain evidence="4">05753</strain>
    </source>
</reference>
<keyword evidence="1" id="KW-0175">Coiled coil</keyword>
<accession>A0ABT8STI2</accession>
<gene>
    <name evidence="4" type="ORF">Q2T52_02970</name>
</gene>
<reference evidence="4" key="2">
    <citation type="submission" date="2023-07" db="EMBL/GenBank/DDBJ databases">
        <authorList>
            <person name="Sun H."/>
        </authorList>
    </citation>
    <scope>NUCLEOTIDE SEQUENCE</scope>
    <source>
        <strain evidence="4">05753</strain>
    </source>
</reference>
<evidence type="ECO:0008006" key="6">
    <source>
        <dbReference type="Google" id="ProtNLM"/>
    </source>
</evidence>
<evidence type="ECO:0000256" key="3">
    <source>
        <dbReference type="SAM" id="Phobius"/>
    </source>
</evidence>
<feature type="transmembrane region" description="Helical" evidence="3">
    <location>
        <begin position="409"/>
        <end position="430"/>
    </location>
</feature>
<keyword evidence="3" id="KW-0812">Transmembrane</keyword>
<dbReference type="RefSeq" id="WP_302075181.1">
    <property type="nucleotide sequence ID" value="NZ_JAUKWQ010000001.1"/>
</dbReference>
<dbReference type="EMBL" id="JAUKWQ010000001">
    <property type="protein sequence ID" value="MDO1581047.1"/>
    <property type="molecule type" value="Genomic_DNA"/>
</dbReference>
<evidence type="ECO:0000256" key="1">
    <source>
        <dbReference type="SAM" id="Coils"/>
    </source>
</evidence>
<keyword evidence="3" id="KW-0472">Membrane</keyword>
<proteinExistence type="predicted"/>
<organism evidence="4 5">
    <name type="scientific">Rhizobium oryzicola</name>
    <dbReference type="NCBI Taxonomy" id="1232668"/>
    <lineage>
        <taxon>Bacteria</taxon>
        <taxon>Pseudomonadati</taxon>
        <taxon>Pseudomonadota</taxon>
        <taxon>Alphaproteobacteria</taxon>
        <taxon>Hyphomicrobiales</taxon>
        <taxon>Rhizobiaceae</taxon>
        <taxon>Rhizobium/Agrobacterium group</taxon>
        <taxon>Rhizobium</taxon>
    </lineage>
</organism>
<protein>
    <recommendedName>
        <fullName evidence="6">Succinoglycan biosynthesis transport protein</fullName>
    </recommendedName>
</protein>
<keyword evidence="5" id="KW-1185">Reference proteome</keyword>
<name>A0ABT8STI2_9HYPH</name>
<dbReference type="Proteomes" id="UP001169006">
    <property type="component" value="Unassembled WGS sequence"/>
</dbReference>
<comment type="caution">
    <text evidence="4">The sequence shown here is derived from an EMBL/GenBank/DDBJ whole genome shotgun (WGS) entry which is preliminary data.</text>
</comment>